<reference evidence="1 2" key="1">
    <citation type="submission" date="2018-10" db="EMBL/GenBank/DDBJ databases">
        <title>Draft Genome Sequence of Ralstonia pseudosolanacearum (R. solanacearum phylotype I) Strain Tg03 Isolated from Luffa cylindrica in China.</title>
        <authorList>
            <person name="Yuan G.-Q."/>
            <person name="Li Q.-Q."/>
            <person name="Zhang Y.-W."/>
        </authorList>
    </citation>
    <scope>NUCLEOTIDE SEQUENCE [LARGE SCALE GENOMIC DNA]</scope>
    <source>
        <strain evidence="1 2">Tg03</strain>
    </source>
</reference>
<proteinExistence type="predicted"/>
<dbReference type="RefSeq" id="WP_071615446.1">
    <property type="nucleotide sequence ID" value="NZ_QKYS01000003.1"/>
</dbReference>
<sequence length="71" mass="8110">MAHVICPPFFMPMSHKHPSDSPQRISDIERLRALLRQGAASPPTMTVDANYFDALHERVVKFTHRPKQKAT</sequence>
<organism evidence="1 2">
    <name type="scientific">Ralstonia pseudosolanacearum</name>
    <dbReference type="NCBI Taxonomy" id="1310165"/>
    <lineage>
        <taxon>Bacteria</taxon>
        <taxon>Pseudomonadati</taxon>
        <taxon>Pseudomonadota</taxon>
        <taxon>Betaproteobacteria</taxon>
        <taxon>Burkholderiales</taxon>
        <taxon>Burkholderiaceae</taxon>
        <taxon>Ralstonia</taxon>
        <taxon>Ralstonia solanacearum species complex</taxon>
    </lineage>
</organism>
<dbReference type="OrthoDB" id="515108at2"/>
<dbReference type="Proteomes" id="UP000271222">
    <property type="component" value="Unassembled WGS sequence"/>
</dbReference>
<dbReference type="AlphaFoldDB" id="A0A454TX20"/>
<accession>A0A454TX20</accession>
<gene>
    <name evidence="1" type="ORF">EGA29_03270</name>
</gene>
<name>A0A454TX20_9RALS</name>
<comment type="caution">
    <text evidence="1">The sequence shown here is derived from an EMBL/GenBank/DDBJ whole genome shotgun (WGS) entry which is preliminary data.</text>
</comment>
<evidence type="ECO:0000313" key="2">
    <source>
        <dbReference type="Proteomes" id="UP000271222"/>
    </source>
</evidence>
<evidence type="ECO:0000313" key="1">
    <source>
        <dbReference type="EMBL" id="RNM10273.1"/>
    </source>
</evidence>
<protein>
    <submittedName>
        <fullName evidence="1">Uncharacterized protein</fullName>
    </submittedName>
</protein>
<dbReference type="EMBL" id="RJTL01000004">
    <property type="protein sequence ID" value="RNM10273.1"/>
    <property type="molecule type" value="Genomic_DNA"/>
</dbReference>